<reference evidence="1 2" key="1">
    <citation type="submission" date="2024-04" db="EMBL/GenBank/DDBJ databases">
        <title>Tritrichomonas musculus Genome.</title>
        <authorList>
            <person name="Alves-Ferreira E."/>
            <person name="Grigg M."/>
            <person name="Lorenzi H."/>
            <person name="Galac M."/>
        </authorList>
    </citation>
    <scope>NUCLEOTIDE SEQUENCE [LARGE SCALE GENOMIC DNA]</scope>
    <source>
        <strain evidence="1 2">EAF2021</strain>
    </source>
</reference>
<evidence type="ECO:0000313" key="2">
    <source>
        <dbReference type="Proteomes" id="UP001470230"/>
    </source>
</evidence>
<organism evidence="1 2">
    <name type="scientific">Tritrichomonas musculus</name>
    <dbReference type="NCBI Taxonomy" id="1915356"/>
    <lineage>
        <taxon>Eukaryota</taxon>
        <taxon>Metamonada</taxon>
        <taxon>Parabasalia</taxon>
        <taxon>Tritrichomonadida</taxon>
        <taxon>Tritrichomonadidae</taxon>
        <taxon>Tritrichomonas</taxon>
    </lineage>
</organism>
<keyword evidence="2" id="KW-1185">Reference proteome</keyword>
<proteinExistence type="predicted"/>
<evidence type="ECO:0000313" key="1">
    <source>
        <dbReference type="EMBL" id="KAK8866756.1"/>
    </source>
</evidence>
<gene>
    <name evidence="1" type="ORF">M9Y10_009724</name>
</gene>
<dbReference type="EMBL" id="JAPFFF010000015">
    <property type="protein sequence ID" value="KAK8866756.1"/>
    <property type="molecule type" value="Genomic_DNA"/>
</dbReference>
<protein>
    <submittedName>
        <fullName evidence="1">Uncharacterized protein</fullName>
    </submittedName>
</protein>
<dbReference type="Proteomes" id="UP001470230">
    <property type="component" value="Unassembled WGS sequence"/>
</dbReference>
<comment type="caution">
    <text evidence="1">The sequence shown here is derived from an EMBL/GenBank/DDBJ whole genome shotgun (WGS) entry which is preliminary data.</text>
</comment>
<sequence length="154" mass="17664">MEEEDDIISQNGLEFLPSRLSVLVDSTPEEWAESFRQIDKNVSALLERNEISVISHLSRVAFSLSYWKTLKSLCDFCMGPQFDARSRQTLCNLLILFSRLAIKLDEPDSVSLSSSLMTLSQDLTKFGNYQDIETHPVNILAKKLAERYRELPEF</sequence>
<name>A0ABR2IRE7_9EUKA</name>
<accession>A0ABR2IRE7</accession>